<evidence type="ECO:0000256" key="6">
    <source>
        <dbReference type="RuleBase" id="RU000481"/>
    </source>
</evidence>
<comment type="similarity">
    <text evidence="2 6">Belongs to the class-I pyridoxal-phosphate-dependent aminotransferase family.</text>
</comment>
<comment type="cofactor">
    <cofactor evidence="1 6">
        <name>pyridoxal 5'-phosphate</name>
        <dbReference type="ChEBI" id="CHEBI:597326"/>
    </cofactor>
</comment>
<sequence length="387" mass="42023">MAKEMKMKGFKVVNFGAGEPDFDTPDEIKNEAISAIRGGMTKYTAVAGTPELRKAICRKFEQDQGVRYQPGQIVVSSGAKHSIYNAVQVLVQAGDEVILPAPYWVSYLEQIKLAGADVRIVATSEEKGFKLTPGLLAAAATPRTRLLILNSPGNPTGAVYSRQELELLAEVILKHDGLMVISDEIYEKLIYDGLKHVSIASLSAEMKERTVIINGVSKAYAMTGWRIGYAAAAEPVAKAMADLQSHSTSNAVSVSQEAARVALSSDLEAVGQMVAEFARRRDYMLERLQAIPGISCTRPGGAFYLFPNVKSFFGGSYQGKKINHATDLAAVLLADKKVAVVPGIAFGNDDYIRLSYACAMEDIREGMDRFTAFLASVNYNFSNKSRV</sequence>
<proteinExistence type="inferred from homology"/>
<accession>A0A117M487</accession>
<keyword evidence="4 6" id="KW-0808">Transferase</keyword>
<dbReference type="PANTHER" id="PTHR46383">
    <property type="entry name" value="ASPARTATE AMINOTRANSFERASE"/>
    <property type="match status" value="1"/>
</dbReference>
<dbReference type="FunFam" id="3.40.640.10:FF:000033">
    <property type="entry name" value="Aspartate aminotransferase"/>
    <property type="match status" value="1"/>
</dbReference>
<dbReference type="InterPro" id="IPR015421">
    <property type="entry name" value="PyrdxlP-dep_Trfase_major"/>
</dbReference>
<dbReference type="EMBL" id="LGGS01000026">
    <property type="protein sequence ID" value="KUK83547.1"/>
    <property type="molecule type" value="Genomic_DNA"/>
</dbReference>
<dbReference type="InterPro" id="IPR015422">
    <property type="entry name" value="PyrdxlP-dep_Trfase_small"/>
</dbReference>
<dbReference type="GO" id="GO:0006520">
    <property type="term" value="P:amino acid metabolic process"/>
    <property type="evidence" value="ECO:0007669"/>
    <property type="project" value="InterPro"/>
</dbReference>
<feature type="domain" description="Aminotransferase class I/classII large" evidence="7">
    <location>
        <begin position="11"/>
        <end position="369"/>
    </location>
</feature>
<dbReference type="SUPFAM" id="SSF53383">
    <property type="entry name" value="PLP-dependent transferases"/>
    <property type="match status" value="1"/>
</dbReference>
<dbReference type="GO" id="GO:0008483">
    <property type="term" value="F:transaminase activity"/>
    <property type="evidence" value="ECO:0007669"/>
    <property type="project" value="UniProtKB-KW"/>
</dbReference>
<dbReference type="PROSITE" id="PS00105">
    <property type="entry name" value="AA_TRANSFER_CLASS_1"/>
    <property type="match status" value="1"/>
</dbReference>
<dbReference type="GO" id="GO:0030170">
    <property type="term" value="F:pyridoxal phosphate binding"/>
    <property type="evidence" value="ECO:0007669"/>
    <property type="project" value="InterPro"/>
</dbReference>
<dbReference type="EC" id="2.6.1.-" evidence="6"/>
<evidence type="ECO:0000313" key="9">
    <source>
        <dbReference type="Proteomes" id="UP000054705"/>
    </source>
</evidence>
<dbReference type="CDD" id="cd00609">
    <property type="entry name" value="AAT_like"/>
    <property type="match status" value="1"/>
</dbReference>
<gene>
    <name evidence="8" type="ORF">XD97_0156</name>
</gene>
<name>A0A117M487_9FIRM</name>
<dbReference type="InterPro" id="IPR050596">
    <property type="entry name" value="AspAT/PAT-like"/>
</dbReference>
<dbReference type="Pfam" id="PF00155">
    <property type="entry name" value="Aminotran_1_2"/>
    <property type="match status" value="1"/>
</dbReference>
<evidence type="ECO:0000256" key="1">
    <source>
        <dbReference type="ARBA" id="ARBA00001933"/>
    </source>
</evidence>
<dbReference type="PANTHER" id="PTHR46383:SF1">
    <property type="entry name" value="ASPARTATE AMINOTRANSFERASE"/>
    <property type="match status" value="1"/>
</dbReference>
<comment type="caution">
    <text evidence="8">The sequence shown here is derived from an EMBL/GenBank/DDBJ whole genome shotgun (WGS) entry which is preliminary data.</text>
</comment>
<evidence type="ECO:0000259" key="7">
    <source>
        <dbReference type="Pfam" id="PF00155"/>
    </source>
</evidence>
<evidence type="ECO:0000256" key="5">
    <source>
        <dbReference type="ARBA" id="ARBA00022898"/>
    </source>
</evidence>
<organism evidence="8 9">
    <name type="scientific">Pelotomaculum thermopropionicum</name>
    <dbReference type="NCBI Taxonomy" id="110500"/>
    <lineage>
        <taxon>Bacteria</taxon>
        <taxon>Bacillati</taxon>
        <taxon>Bacillota</taxon>
        <taxon>Clostridia</taxon>
        <taxon>Eubacteriales</taxon>
        <taxon>Desulfotomaculaceae</taxon>
        <taxon>Pelotomaculum</taxon>
    </lineage>
</organism>
<dbReference type="Proteomes" id="UP000054705">
    <property type="component" value="Unassembled WGS sequence"/>
</dbReference>
<dbReference type="InterPro" id="IPR015424">
    <property type="entry name" value="PyrdxlP-dep_Trfase"/>
</dbReference>
<dbReference type="InterPro" id="IPR004838">
    <property type="entry name" value="NHTrfase_class1_PyrdxlP-BS"/>
</dbReference>
<keyword evidence="3 6" id="KW-0032">Aminotransferase</keyword>
<feature type="non-terminal residue" evidence="8">
    <location>
        <position position="1"/>
    </location>
</feature>
<evidence type="ECO:0000313" key="8">
    <source>
        <dbReference type="EMBL" id="KUK83547.1"/>
    </source>
</evidence>
<dbReference type="PRINTS" id="PR00753">
    <property type="entry name" value="ACCSYNTHASE"/>
</dbReference>
<dbReference type="AlphaFoldDB" id="A0A117M487"/>
<evidence type="ECO:0000256" key="4">
    <source>
        <dbReference type="ARBA" id="ARBA00022679"/>
    </source>
</evidence>
<keyword evidence="5" id="KW-0663">Pyridoxal phosphate</keyword>
<dbReference type="Gene3D" id="3.90.1150.10">
    <property type="entry name" value="Aspartate Aminotransferase, domain 1"/>
    <property type="match status" value="1"/>
</dbReference>
<dbReference type="InterPro" id="IPR004839">
    <property type="entry name" value="Aminotransferase_I/II_large"/>
</dbReference>
<protein>
    <recommendedName>
        <fullName evidence="6">Aminotransferase</fullName>
        <ecNumber evidence="6">2.6.1.-</ecNumber>
    </recommendedName>
</protein>
<dbReference type="PATRIC" id="fig|110500.4.peg.403"/>
<dbReference type="Gene3D" id="3.40.640.10">
    <property type="entry name" value="Type I PLP-dependent aspartate aminotransferase-like (Major domain)"/>
    <property type="match status" value="1"/>
</dbReference>
<evidence type="ECO:0000256" key="3">
    <source>
        <dbReference type="ARBA" id="ARBA00022576"/>
    </source>
</evidence>
<reference evidence="9" key="1">
    <citation type="journal article" date="2015" name="MBio">
        <title>Genome-Resolved Metagenomic Analysis Reveals Roles for Candidate Phyla and Other Microbial Community Members in Biogeochemical Transformations in Oil Reservoirs.</title>
        <authorList>
            <person name="Hu P."/>
            <person name="Tom L."/>
            <person name="Singh A."/>
            <person name="Thomas B.C."/>
            <person name="Baker B.J."/>
            <person name="Piceno Y.M."/>
            <person name="Andersen G.L."/>
            <person name="Banfield J.F."/>
        </authorList>
    </citation>
    <scope>NUCLEOTIDE SEQUENCE [LARGE SCALE GENOMIC DNA]</scope>
</reference>
<evidence type="ECO:0000256" key="2">
    <source>
        <dbReference type="ARBA" id="ARBA00007441"/>
    </source>
</evidence>